<accession>A0A382E976</accession>
<gene>
    <name evidence="3" type="ORF">METZ01_LOCUS200102</name>
</gene>
<dbReference type="Gene3D" id="3.40.50.970">
    <property type="match status" value="1"/>
</dbReference>
<evidence type="ECO:0000259" key="2">
    <source>
        <dbReference type="Pfam" id="PF02775"/>
    </source>
</evidence>
<evidence type="ECO:0000256" key="1">
    <source>
        <dbReference type="ARBA" id="ARBA00007812"/>
    </source>
</evidence>
<dbReference type="SUPFAM" id="SSF52518">
    <property type="entry name" value="Thiamin diphosphate-binding fold (THDP-binding)"/>
    <property type="match status" value="1"/>
</dbReference>
<dbReference type="GO" id="GO:0009099">
    <property type="term" value="P:L-valine biosynthetic process"/>
    <property type="evidence" value="ECO:0007669"/>
    <property type="project" value="TreeGrafter"/>
</dbReference>
<comment type="similarity">
    <text evidence="1">Belongs to the TPP enzyme family.</text>
</comment>
<evidence type="ECO:0000313" key="3">
    <source>
        <dbReference type="EMBL" id="SVB47248.1"/>
    </source>
</evidence>
<dbReference type="AlphaFoldDB" id="A0A382E976"/>
<dbReference type="CDD" id="cd00568">
    <property type="entry name" value="TPP_enzymes"/>
    <property type="match status" value="1"/>
</dbReference>
<dbReference type="GO" id="GO:0003984">
    <property type="term" value="F:acetolactate synthase activity"/>
    <property type="evidence" value="ECO:0007669"/>
    <property type="project" value="TreeGrafter"/>
</dbReference>
<dbReference type="InterPro" id="IPR045229">
    <property type="entry name" value="TPP_enz"/>
</dbReference>
<proteinExistence type="inferred from homology"/>
<name>A0A382E976_9ZZZZ</name>
<sequence>GNVQRQQKEWFGGRIIASNLLNPDFVQLAESFGLAGYRVRSPDELRPVLQRALADSEPALIEVVLTEDMPSPWPFILTPRARPV</sequence>
<dbReference type="GO" id="GO:0005948">
    <property type="term" value="C:acetolactate synthase complex"/>
    <property type="evidence" value="ECO:0007669"/>
    <property type="project" value="TreeGrafter"/>
</dbReference>
<dbReference type="PANTHER" id="PTHR18968:SF167">
    <property type="entry name" value="ACETOLACTATE SYNTHASE LARGE SUBUNIT ILVB2-RELATED"/>
    <property type="match status" value="1"/>
</dbReference>
<feature type="domain" description="Thiamine pyrophosphate enzyme TPP-binding" evidence="2">
    <location>
        <begin position="1"/>
        <end position="63"/>
    </location>
</feature>
<dbReference type="InterPro" id="IPR011766">
    <property type="entry name" value="TPP_enzyme_TPP-bd"/>
</dbReference>
<dbReference type="GO" id="GO:0050660">
    <property type="term" value="F:flavin adenine dinucleotide binding"/>
    <property type="evidence" value="ECO:0007669"/>
    <property type="project" value="TreeGrafter"/>
</dbReference>
<organism evidence="3">
    <name type="scientific">marine metagenome</name>
    <dbReference type="NCBI Taxonomy" id="408172"/>
    <lineage>
        <taxon>unclassified sequences</taxon>
        <taxon>metagenomes</taxon>
        <taxon>ecological metagenomes</taxon>
    </lineage>
</organism>
<dbReference type="InterPro" id="IPR029061">
    <property type="entry name" value="THDP-binding"/>
</dbReference>
<reference evidence="3" key="1">
    <citation type="submission" date="2018-05" db="EMBL/GenBank/DDBJ databases">
        <authorList>
            <person name="Lanie J.A."/>
            <person name="Ng W.-L."/>
            <person name="Kazmierczak K.M."/>
            <person name="Andrzejewski T.M."/>
            <person name="Davidsen T.M."/>
            <person name="Wayne K.J."/>
            <person name="Tettelin H."/>
            <person name="Glass J.I."/>
            <person name="Rusch D."/>
            <person name="Podicherti R."/>
            <person name="Tsui H.-C.T."/>
            <person name="Winkler M.E."/>
        </authorList>
    </citation>
    <scope>NUCLEOTIDE SEQUENCE</scope>
</reference>
<dbReference type="PANTHER" id="PTHR18968">
    <property type="entry name" value="THIAMINE PYROPHOSPHATE ENZYMES"/>
    <property type="match status" value="1"/>
</dbReference>
<feature type="non-terminal residue" evidence="3">
    <location>
        <position position="1"/>
    </location>
</feature>
<protein>
    <recommendedName>
        <fullName evidence="2">Thiamine pyrophosphate enzyme TPP-binding domain-containing protein</fullName>
    </recommendedName>
</protein>
<dbReference type="Pfam" id="PF02775">
    <property type="entry name" value="TPP_enzyme_C"/>
    <property type="match status" value="1"/>
</dbReference>
<dbReference type="EMBL" id="UINC01043345">
    <property type="protein sequence ID" value="SVB47248.1"/>
    <property type="molecule type" value="Genomic_DNA"/>
</dbReference>
<dbReference type="GO" id="GO:0030976">
    <property type="term" value="F:thiamine pyrophosphate binding"/>
    <property type="evidence" value="ECO:0007669"/>
    <property type="project" value="InterPro"/>
</dbReference>
<dbReference type="GO" id="GO:0009097">
    <property type="term" value="P:isoleucine biosynthetic process"/>
    <property type="evidence" value="ECO:0007669"/>
    <property type="project" value="TreeGrafter"/>
</dbReference>